<evidence type="ECO:0000256" key="1">
    <source>
        <dbReference type="ARBA" id="ARBA00001962"/>
    </source>
</evidence>
<evidence type="ECO:0000313" key="7">
    <source>
        <dbReference type="EMBL" id="KAG6766217.1"/>
    </source>
</evidence>
<comment type="caution">
    <text evidence="7">The sequence shown here is derived from an EMBL/GenBank/DDBJ whole genome shotgun (WGS) entry which is preliminary data.</text>
</comment>
<keyword evidence="4" id="KW-0560">Oxidoreductase</keyword>
<dbReference type="GO" id="GO:0046872">
    <property type="term" value="F:metal ion binding"/>
    <property type="evidence" value="ECO:0007669"/>
    <property type="project" value="UniProtKB-KW"/>
</dbReference>
<dbReference type="FunFam" id="2.60.120.330:FF:000005">
    <property type="entry name" value="1-aminocyclopropane-1-carboxylate oxidase homolog 1"/>
    <property type="match status" value="1"/>
</dbReference>
<dbReference type="Proteomes" id="UP000886885">
    <property type="component" value="Chromosome 8A"/>
</dbReference>
<dbReference type="PANTHER" id="PTHR10209">
    <property type="entry name" value="OXIDOREDUCTASE, 2OG-FE II OXYGENASE FAMILY PROTEIN"/>
    <property type="match status" value="1"/>
</dbReference>
<feature type="domain" description="Fe2OG dioxygenase" evidence="6">
    <location>
        <begin position="386"/>
        <end position="481"/>
    </location>
</feature>
<gene>
    <name evidence="7" type="ORF">POTOM_030288</name>
</gene>
<sequence length="562" mass="63304">MKWLSPVLLRKRFFFLVFQVLHDNRWIDVPPERGALVVNNGDLLLLLSNDKLISVDHRVLAKQAGPRISVTCFFRPQTPGENASRIYGTVKELLSEENPPIYRDVDVRPSCEITQIHKRKKMVVKRTSGIQADIESSSDPKSELKAYDTKAGVRGLEHRSLLQIQSRQEMLSTSSGKTESELKSYYDRRSELKAFDDSKAGVKGLVDSGVANIPQIFIHESSTDGKSSSGHHNFTVPVIDFDGIHEDASLRGKIVEELREACKKWGFFQVINHGISSSVLDDMINGVRRFHEQDTEVKKEFYTRDEMRRVAYNTNFDFYQAPAANWRDSLYCLVAPHPPRPEELPAVCRDIMIDYTKKVMSLGLIIFELLSEALGLKPSHLKDMGCAEGLYFIGHYYPACPQPDLTLGLSKHTDSAFLTVVLQDQLGGLQVLHEDQWIDVTPIPGALTLITNGKFKSVYHRVVAKNTGPRISSACFFRTHLQQESSSRVYGPIKELLSEANPPIYRQTTIKDYVTYTYSKGLDGNPRLEHFKLLAGNGARFTGLASKEVELQRESKAVSGVD</sequence>
<dbReference type="InterPro" id="IPR044861">
    <property type="entry name" value="IPNS-like_FE2OG_OXY"/>
</dbReference>
<dbReference type="PROSITE" id="PS51471">
    <property type="entry name" value="FE2OG_OXY"/>
    <property type="match status" value="1"/>
</dbReference>
<dbReference type="Pfam" id="PF03171">
    <property type="entry name" value="2OG-FeII_Oxy"/>
    <property type="match status" value="2"/>
</dbReference>
<dbReference type="GO" id="GO:0051213">
    <property type="term" value="F:dioxygenase activity"/>
    <property type="evidence" value="ECO:0007669"/>
    <property type="project" value="UniProtKB-ARBA"/>
</dbReference>
<evidence type="ECO:0000256" key="3">
    <source>
        <dbReference type="ARBA" id="ARBA00022723"/>
    </source>
</evidence>
<organism evidence="7 8">
    <name type="scientific">Populus tomentosa</name>
    <name type="common">Chinese white poplar</name>
    <dbReference type="NCBI Taxonomy" id="118781"/>
    <lineage>
        <taxon>Eukaryota</taxon>
        <taxon>Viridiplantae</taxon>
        <taxon>Streptophyta</taxon>
        <taxon>Embryophyta</taxon>
        <taxon>Tracheophyta</taxon>
        <taxon>Spermatophyta</taxon>
        <taxon>Magnoliopsida</taxon>
        <taxon>eudicotyledons</taxon>
        <taxon>Gunneridae</taxon>
        <taxon>Pentapetalae</taxon>
        <taxon>rosids</taxon>
        <taxon>fabids</taxon>
        <taxon>Malpighiales</taxon>
        <taxon>Salicaceae</taxon>
        <taxon>Saliceae</taxon>
        <taxon>Populus</taxon>
    </lineage>
</organism>
<dbReference type="OrthoDB" id="288590at2759"/>
<evidence type="ECO:0000256" key="4">
    <source>
        <dbReference type="ARBA" id="ARBA00023002"/>
    </source>
</evidence>
<dbReference type="Pfam" id="PF14226">
    <property type="entry name" value="DIOX_N"/>
    <property type="match status" value="1"/>
</dbReference>
<protein>
    <recommendedName>
        <fullName evidence="6">Fe2OG dioxygenase domain-containing protein</fullName>
    </recommendedName>
</protein>
<keyword evidence="5" id="KW-0408">Iron</keyword>
<keyword evidence="3" id="KW-0479">Metal-binding</keyword>
<evidence type="ECO:0000313" key="8">
    <source>
        <dbReference type="Proteomes" id="UP000886885"/>
    </source>
</evidence>
<dbReference type="EMBL" id="JAAWWB010000015">
    <property type="protein sequence ID" value="KAG6766217.1"/>
    <property type="molecule type" value="Genomic_DNA"/>
</dbReference>
<dbReference type="AlphaFoldDB" id="A0A8X7ZEN3"/>
<dbReference type="InterPro" id="IPR005123">
    <property type="entry name" value="Oxoglu/Fe-dep_dioxygenase_dom"/>
</dbReference>
<dbReference type="PANTHER" id="PTHR10209:SF884">
    <property type="entry name" value="1-AMINOCYCLOPROPANE-1-CARBOXYLATE OXIDASE HOMOLOG 1-LIKE"/>
    <property type="match status" value="1"/>
</dbReference>
<name>A0A8X7ZEN3_POPTO</name>
<evidence type="ECO:0000256" key="2">
    <source>
        <dbReference type="ARBA" id="ARBA00008056"/>
    </source>
</evidence>
<dbReference type="InterPro" id="IPR026992">
    <property type="entry name" value="DIOX_N"/>
</dbReference>
<accession>A0A8X7ZEN3</accession>
<reference evidence="7" key="1">
    <citation type="journal article" date="2020" name="bioRxiv">
        <title>Hybrid origin of Populus tomentosa Carr. identified through genome sequencing and phylogenomic analysis.</title>
        <authorList>
            <person name="An X."/>
            <person name="Gao K."/>
            <person name="Chen Z."/>
            <person name="Li J."/>
            <person name="Yang X."/>
            <person name="Yang X."/>
            <person name="Zhou J."/>
            <person name="Guo T."/>
            <person name="Zhao T."/>
            <person name="Huang S."/>
            <person name="Miao D."/>
            <person name="Khan W.U."/>
            <person name="Rao P."/>
            <person name="Ye M."/>
            <person name="Lei B."/>
            <person name="Liao W."/>
            <person name="Wang J."/>
            <person name="Ji L."/>
            <person name="Li Y."/>
            <person name="Guo B."/>
            <person name="Mustafa N.S."/>
            <person name="Li S."/>
            <person name="Yun Q."/>
            <person name="Keller S.R."/>
            <person name="Mao J."/>
            <person name="Zhang R."/>
            <person name="Strauss S.H."/>
        </authorList>
    </citation>
    <scope>NUCLEOTIDE SEQUENCE</scope>
    <source>
        <strain evidence="7">GM15</strain>
        <tissue evidence="7">Leaf</tissue>
    </source>
</reference>
<comment type="similarity">
    <text evidence="2">Belongs to the iron/ascorbate-dependent oxidoreductase family.</text>
</comment>
<evidence type="ECO:0000259" key="6">
    <source>
        <dbReference type="PROSITE" id="PS51471"/>
    </source>
</evidence>
<keyword evidence="8" id="KW-1185">Reference proteome</keyword>
<evidence type="ECO:0000256" key="5">
    <source>
        <dbReference type="ARBA" id="ARBA00023004"/>
    </source>
</evidence>
<comment type="cofactor">
    <cofactor evidence="1">
        <name>Fe cation</name>
        <dbReference type="ChEBI" id="CHEBI:24875"/>
    </cofactor>
</comment>
<proteinExistence type="inferred from homology"/>